<sequence length="822" mass="90699">MGSFFSKKRSAEVINDDEEVAEDSIEMTTPDVEVEEESDEEKMQRMKTRWRRRRRRGSDEDFRELVDFVRSGSPAVDWQWLLTEWCQNVSFVSADGQVNRLAMRAVGDLLAAADAEDSTVKRLTRRLQLYRGFINSPAGPDEPPSLSRVLPWSELCSMTDTSLCVFLAASQQFEALADTITPSVSRANWWSICSAYPLWQGAMKPMALVGVLMPSAVKGCRVAPPSRESCVAFYLHRAWAQVHYAGQHGAALETLAIGARLLMGQQIPSRPEQLSLPTKLRAPPGPMEALIYGLYKLIAQHALQVAVYGQQAPSFEEWMGLTPGPTDIEGHRSLGAWQHWKGAVRASVYGSSPDALPSGLLEACASTVAVTVDSSVIEYLGGEVRTIREPEEAAKVVHRVSDVVCASKPTLKPQDRIIRSTARLVQFAVDSVYASRYAPAVAIHSYVSDIYQSLPDGRSGVPRGVKAEAWSELMARADRLDAHTTCAELMDANFNVVCCRVTFRFMEACSGGGDGGENSMTIADKDPRSELFWQKLLDIVVYIVKHGLSKAVALSQVYSNFCDQLVGQDSLPEALQWAVEKWREEGGEVDDWIAEAAIKAIDSADALRYDIGIERARRLLKLSQSSRATKLSELLDICALVFDLLSYREFKGPGIGGKLVGQAVNVVLKAAAPNARASFRDFAFSTPHDIRMLLATHSADEASFKLLNAVYSLSDHRVTESIEYTKELKRAGYGNCWRLAAAVLQSDGVLGDDESKEMDSMVADGVTTCSDDDIYDALETVRATSQYLNSEAGIHLPVVSDEDEWAKVVPDWPPRNFPRFED</sequence>
<proteinExistence type="predicted"/>
<comment type="caution">
    <text evidence="2">The sequence shown here is derived from an EMBL/GenBank/DDBJ whole genome shotgun (WGS) entry which is preliminary data.</text>
</comment>
<evidence type="ECO:0000313" key="2">
    <source>
        <dbReference type="EMBL" id="KAF4692880.1"/>
    </source>
</evidence>
<dbReference type="AlphaFoldDB" id="A0A7J6PBB7"/>
<feature type="region of interest" description="Disordered" evidence="1">
    <location>
        <begin position="15"/>
        <end position="44"/>
    </location>
</feature>
<evidence type="ECO:0000313" key="3">
    <source>
        <dbReference type="Proteomes" id="UP000541610"/>
    </source>
</evidence>
<organism evidence="2 3">
    <name type="scientific">Perkinsus olseni</name>
    <name type="common">Perkinsus atlanticus</name>
    <dbReference type="NCBI Taxonomy" id="32597"/>
    <lineage>
        <taxon>Eukaryota</taxon>
        <taxon>Sar</taxon>
        <taxon>Alveolata</taxon>
        <taxon>Perkinsozoa</taxon>
        <taxon>Perkinsea</taxon>
        <taxon>Perkinsida</taxon>
        <taxon>Perkinsidae</taxon>
        <taxon>Perkinsus</taxon>
    </lineage>
</organism>
<dbReference type="Proteomes" id="UP000541610">
    <property type="component" value="Unassembled WGS sequence"/>
</dbReference>
<evidence type="ECO:0000256" key="1">
    <source>
        <dbReference type="SAM" id="MobiDB-lite"/>
    </source>
</evidence>
<accession>A0A7J6PBB7</accession>
<feature type="compositionally biased region" description="Acidic residues" evidence="1">
    <location>
        <begin position="15"/>
        <end position="25"/>
    </location>
</feature>
<dbReference type="EMBL" id="JABANP010000053">
    <property type="protein sequence ID" value="KAF4692880.1"/>
    <property type="molecule type" value="Genomic_DNA"/>
</dbReference>
<name>A0A7J6PBB7_PEROL</name>
<gene>
    <name evidence="2" type="ORF">FOZ60_012382</name>
</gene>
<reference evidence="2 3" key="1">
    <citation type="submission" date="2020-04" db="EMBL/GenBank/DDBJ databases">
        <title>Perkinsus olseni comparative genomics.</title>
        <authorList>
            <person name="Bogema D.R."/>
        </authorList>
    </citation>
    <scope>NUCLEOTIDE SEQUENCE [LARGE SCALE GENOMIC DNA]</scope>
    <source>
        <strain evidence="2">00978-12</strain>
    </source>
</reference>
<dbReference type="OrthoDB" id="438850at2759"/>
<protein>
    <submittedName>
        <fullName evidence="2">Uncharacterized protein</fullName>
    </submittedName>
</protein>